<keyword evidence="1" id="KW-0812">Transmembrane</keyword>
<name>A0A8J7GEK3_9ACTN</name>
<protein>
    <submittedName>
        <fullName evidence="3">Flp pilus assembly protein TadG</fullName>
    </submittedName>
</protein>
<evidence type="ECO:0000313" key="3">
    <source>
        <dbReference type="EMBL" id="MBG6136271.1"/>
    </source>
</evidence>
<evidence type="ECO:0000313" key="4">
    <source>
        <dbReference type="Proteomes" id="UP000622552"/>
    </source>
</evidence>
<accession>A0A8J7GEK3</accession>
<evidence type="ECO:0000256" key="1">
    <source>
        <dbReference type="SAM" id="Phobius"/>
    </source>
</evidence>
<dbReference type="AlphaFoldDB" id="A0A8J7GEK3"/>
<reference evidence="3" key="1">
    <citation type="submission" date="2020-11" db="EMBL/GenBank/DDBJ databases">
        <title>Sequencing the genomes of 1000 actinobacteria strains.</title>
        <authorList>
            <person name="Klenk H.-P."/>
        </authorList>
    </citation>
    <scope>NUCLEOTIDE SEQUENCE</scope>
    <source>
        <strain evidence="3">DSM 45356</strain>
    </source>
</reference>
<dbReference type="RefSeq" id="WP_197003268.1">
    <property type="nucleotide sequence ID" value="NZ_BONS01000036.1"/>
</dbReference>
<dbReference type="EMBL" id="JADOUF010000001">
    <property type="protein sequence ID" value="MBG6136271.1"/>
    <property type="molecule type" value="Genomic_DNA"/>
</dbReference>
<sequence length="140" mass="14057">MTPPGRERRAADRGAVAVEMALSVPMVVLMFFLIIGAFQIARAQISVASAAGAGARAASMARSAVAATAAARASVETNLHGRCAALAVTVATEGFARGGAVTVSVTCTVNVRGLTGVAVPAELDLKATATSPVDVYREAT</sequence>
<feature type="domain" description="TadE-like" evidence="2">
    <location>
        <begin position="14"/>
        <end position="56"/>
    </location>
</feature>
<keyword evidence="1" id="KW-1133">Transmembrane helix</keyword>
<organism evidence="3 4">
    <name type="scientific">Longispora fulva</name>
    <dbReference type="NCBI Taxonomy" id="619741"/>
    <lineage>
        <taxon>Bacteria</taxon>
        <taxon>Bacillati</taxon>
        <taxon>Actinomycetota</taxon>
        <taxon>Actinomycetes</taxon>
        <taxon>Micromonosporales</taxon>
        <taxon>Micromonosporaceae</taxon>
        <taxon>Longispora</taxon>
    </lineage>
</organism>
<dbReference type="InterPro" id="IPR012495">
    <property type="entry name" value="TadE-like_dom"/>
</dbReference>
<gene>
    <name evidence="3" type="ORF">IW245_002465</name>
</gene>
<proteinExistence type="predicted"/>
<comment type="caution">
    <text evidence="3">The sequence shown here is derived from an EMBL/GenBank/DDBJ whole genome shotgun (WGS) entry which is preliminary data.</text>
</comment>
<evidence type="ECO:0000259" key="2">
    <source>
        <dbReference type="Pfam" id="PF07811"/>
    </source>
</evidence>
<keyword evidence="4" id="KW-1185">Reference proteome</keyword>
<dbReference type="Pfam" id="PF07811">
    <property type="entry name" value="TadE"/>
    <property type="match status" value="1"/>
</dbReference>
<keyword evidence="1" id="KW-0472">Membrane</keyword>
<feature type="transmembrane region" description="Helical" evidence="1">
    <location>
        <begin position="20"/>
        <end position="41"/>
    </location>
</feature>
<dbReference type="Proteomes" id="UP000622552">
    <property type="component" value="Unassembled WGS sequence"/>
</dbReference>